<sequence>MRVTTPGIHAVQPLVACVGMSRAGHGLYLCSHAVDASHKASGSCMIERRGIAPSWTGEVWVPFCGFSEAAQWACPTRLRRHQLRPSRRAEMGDARSILRCMRRNDYGVGKAMLCTIVVVD</sequence>
<evidence type="ECO:0000313" key="1">
    <source>
        <dbReference type="EMBL" id="KAK2021677.1"/>
    </source>
</evidence>
<keyword evidence="2" id="KW-1185">Reference proteome</keyword>
<accession>A0AAD9H4J9</accession>
<comment type="caution">
    <text evidence="1">The sequence shown here is derived from an EMBL/GenBank/DDBJ whole genome shotgun (WGS) entry which is preliminary data.</text>
</comment>
<dbReference type="AlphaFoldDB" id="A0AAD9H4J9"/>
<gene>
    <name evidence="1" type="ORF">LX32DRAFT_238647</name>
</gene>
<reference evidence="1" key="1">
    <citation type="submission" date="2021-06" db="EMBL/GenBank/DDBJ databases">
        <title>Comparative genomics, transcriptomics and evolutionary studies reveal genomic signatures of adaptation to plant cell wall in hemibiotrophic fungi.</title>
        <authorList>
            <consortium name="DOE Joint Genome Institute"/>
            <person name="Baroncelli R."/>
            <person name="Diaz J.F."/>
            <person name="Benocci T."/>
            <person name="Peng M."/>
            <person name="Battaglia E."/>
            <person name="Haridas S."/>
            <person name="Andreopoulos W."/>
            <person name="Labutti K."/>
            <person name="Pangilinan J."/>
            <person name="Floch G.L."/>
            <person name="Makela M.R."/>
            <person name="Henrissat B."/>
            <person name="Grigoriev I.V."/>
            <person name="Crouch J.A."/>
            <person name="De Vries R.P."/>
            <person name="Sukno S.A."/>
            <person name="Thon M.R."/>
        </authorList>
    </citation>
    <scope>NUCLEOTIDE SEQUENCE</scope>
    <source>
        <strain evidence="1">MAFF235873</strain>
    </source>
</reference>
<evidence type="ECO:0000313" key="2">
    <source>
        <dbReference type="Proteomes" id="UP001232148"/>
    </source>
</evidence>
<dbReference type="EMBL" id="MU843087">
    <property type="protein sequence ID" value="KAK2021677.1"/>
    <property type="molecule type" value="Genomic_DNA"/>
</dbReference>
<organism evidence="1 2">
    <name type="scientific">Colletotrichum zoysiae</name>
    <dbReference type="NCBI Taxonomy" id="1216348"/>
    <lineage>
        <taxon>Eukaryota</taxon>
        <taxon>Fungi</taxon>
        <taxon>Dikarya</taxon>
        <taxon>Ascomycota</taxon>
        <taxon>Pezizomycotina</taxon>
        <taxon>Sordariomycetes</taxon>
        <taxon>Hypocreomycetidae</taxon>
        <taxon>Glomerellales</taxon>
        <taxon>Glomerellaceae</taxon>
        <taxon>Colletotrichum</taxon>
        <taxon>Colletotrichum graminicola species complex</taxon>
    </lineage>
</organism>
<name>A0AAD9H4J9_9PEZI</name>
<proteinExistence type="predicted"/>
<protein>
    <submittedName>
        <fullName evidence="1">Uncharacterized protein</fullName>
    </submittedName>
</protein>
<dbReference type="Proteomes" id="UP001232148">
    <property type="component" value="Unassembled WGS sequence"/>
</dbReference>